<evidence type="ECO:0000313" key="3">
    <source>
        <dbReference type="Proteomes" id="UP000215185"/>
    </source>
</evidence>
<gene>
    <name evidence="2" type="ORF">SAMEA4412692_00832</name>
</gene>
<dbReference type="InterPro" id="IPR010178">
    <property type="entry name" value="Lit"/>
</dbReference>
<feature type="transmembrane region" description="Helical" evidence="1">
    <location>
        <begin position="12"/>
        <end position="37"/>
    </location>
</feature>
<dbReference type="eggNOG" id="COG4478">
    <property type="taxonomic scope" value="Bacteria"/>
</dbReference>
<dbReference type="EMBL" id="LT906439">
    <property type="protein sequence ID" value="SNU87933.1"/>
    <property type="molecule type" value="Genomic_DNA"/>
</dbReference>
<evidence type="ECO:0000313" key="2">
    <source>
        <dbReference type="EMBL" id="SNU87933.1"/>
    </source>
</evidence>
<name>A0A239STF5_9STRE</name>
<dbReference type="NCBIfam" id="TIGR01906">
    <property type="entry name" value="integ_TIGR01906"/>
    <property type="match status" value="1"/>
</dbReference>
<feature type="transmembrane region" description="Helical" evidence="1">
    <location>
        <begin position="137"/>
        <end position="162"/>
    </location>
</feature>
<sequence length="215" mass="24723">MVNTKMSVKTRACFAITLLCFLALAIVLTIAIAWLIYPLEIRWLNLDSVVKMAPDTIWHNFNILLNYLTNPFHWTLNMPDFQSSADGLHHFEAVKKLFHLAQGVFLVTLPIAWVFLKTILQTRTKSLLSRGFASMALTPVIVAGFAGIIGFSQFFVLFHQILFPGDSTWLFHPARDPIIMILPERYFLHCFILFFIIYETLAIGGYIWTRKNQLI</sequence>
<dbReference type="Pfam" id="PF07314">
    <property type="entry name" value="Lit"/>
    <property type="match status" value="1"/>
</dbReference>
<keyword evidence="3" id="KW-1185">Reference proteome</keyword>
<dbReference type="KEGG" id="smen:SAMEA4412692_0832"/>
<dbReference type="AlphaFoldDB" id="A0A239STF5"/>
<keyword evidence="1" id="KW-1133">Transmembrane helix</keyword>
<accession>A0A239STF5</accession>
<evidence type="ECO:0000256" key="1">
    <source>
        <dbReference type="SAM" id="Phobius"/>
    </source>
</evidence>
<proteinExistence type="predicted"/>
<feature type="transmembrane region" description="Helical" evidence="1">
    <location>
        <begin position="186"/>
        <end position="208"/>
    </location>
</feature>
<protein>
    <submittedName>
        <fullName evidence="2">Hypothetical membrane protein</fullName>
    </submittedName>
</protein>
<keyword evidence="1" id="KW-0812">Transmembrane</keyword>
<dbReference type="STRING" id="1123308.GCA_000380085_00173"/>
<dbReference type="Proteomes" id="UP000215185">
    <property type="component" value="Chromosome 1"/>
</dbReference>
<reference evidence="2 3" key="1">
    <citation type="submission" date="2017-06" db="EMBL/GenBank/DDBJ databases">
        <authorList>
            <consortium name="Pathogen Informatics"/>
        </authorList>
    </citation>
    <scope>NUCLEOTIDE SEQUENCE [LARGE SCALE GENOMIC DNA]</scope>
    <source>
        <strain evidence="2 3">NCTC13788</strain>
    </source>
</reference>
<feature type="transmembrane region" description="Helical" evidence="1">
    <location>
        <begin position="97"/>
        <end position="116"/>
    </location>
</feature>
<keyword evidence="1" id="KW-0472">Membrane</keyword>
<organism evidence="2 3">
    <name type="scientific">Streptococcus merionis</name>
    <dbReference type="NCBI Taxonomy" id="400065"/>
    <lineage>
        <taxon>Bacteria</taxon>
        <taxon>Bacillati</taxon>
        <taxon>Bacillota</taxon>
        <taxon>Bacilli</taxon>
        <taxon>Lactobacillales</taxon>
        <taxon>Streptococcaceae</taxon>
        <taxon>Streptococcus</taxon>
    </lineage>
</organism>